<evidence type="ECO:0000313" key="2">
    <source>
        <dbReference type="Proteomes" id="UP001185737"/>
    </source>
</evidence>
<dbReference type="Pfam" id="PF11662">
    <property type="entry name" value="DUF3263"/>
    <property type="match status" value="1"/>
</dbReference>
<gene>
    <name evidence="1" type="ORF">R3Q59_31795</name>
</gene>
<evidence type="ECO:0000313" key="1">
    <source>
        <dbReference type="EMBL" id="MDV6285064.1"/>
    </source>
</evidence>
<dbReference type="Proteomes" id="UP001185737">
    <property type="component" value="Unassembled WGS sequence"/>
</dbReference>
<keyword evidence="2" id="KW-1185">Reference proteome</keyword>
<comment type="caution">
    <text evidence="1">The sequence shown here is derived from an EMBL/GenBank/DDBJ whole genome shotgun (WGS) entry which is preliminary data.</text>
</comment>
<name>A0ABU4CNB9_RHOJO</name>
<dbReference type="InterPro" id="IPR021678">
    <property type="entry name" value="DUF3263"/>
</dbReference>
<reference evidence="1 2" key="1">
    <citation type="submission" date="2023-10" db="EMBL/GenBank/DDBJ databases">
        <title>Development of a sustainable strategy for remediation of hydrocarbon-contaminated territories based on the waste exchange concept.</title>
        <authorList>
            <person name="Krivoruchko A."/>
        </authorList>
    </citation>
    <scope>NUCLEOTIDE SEQUENCE [LARGE SCALE GENOMIC DNA]</scope>
    <source>
        <strain evidence="1 2">IEGM 60</strain>
    </source>
</reference>
<proteinExistence type="predicted"/>
<protein>
    <submittedName>
        <fullName evidence="1">DUF3263 domain-containing protein</fullName>
    </submittedName>
</protein>
<sequence>MTREDQDLLDFASQWLPYGGARREDILVNFGMTPAQFKMRIHRILTSETAAKHIDAHDRENLEVTYSIPRQGGSLHSAVVAGPAERRRVAG</sequence>
<dbReference type="RefSeq" id="WP_317570732.1">
    <property type="nucleotide sequence ID" value="NZ_JAWLKA010000022.1"/>
</dbReference>
<dbReference type="EMBL" id="JAWLKA010000022">
    <property type="protein sequence ID" value="MDV6285064.1"/>
    <property type="molecule type" value="Genomic_DNA"/>
</dbReference>
<organism evidence="1 2">
    <name type="scientific">Rhodococcus jostii</name>
    <dbReference type="NCBI Taxonomy" id="132919"/>
    <lineage>
        <taxon>Bacteria</taxon>
        <taxon>Bacillati</taxon>
        <taxon>Actinomycetota</taxon>
        <taxon>Actinomycetes</taxon>
        <taxon>Mycobacteriales</taxon>
        <taxon>Nocardiaceae</taxon>
        <taxon>Rhodococcus</taxon>
    </lineage>
</organism>
<accession>A0ABU4CNB9</accession>